<dbReference type="AlphaFoldDB" id="A0A3M2M879"/>
<proteinExistence type="predicted"/>
<evidence type="ECO:0000313" key="3">
    <source>
        <dbReference type="Proteomes" id="UP000278673"/>
    </source>
</evidence>
<protein>
    <submittedName>
        <fullName evidence="2">Uncharacterized protein</fullName>
    </submittedName>
</protein>
<feature type="compositionally biased region" description="Basic and acidic residues" evidence="1">
    <location>
        <begin position="440"/>
        <end position="455"/>
    </location>
</feature>
<feature type="region of interest" description="Disordered" evidence="1">
    <location>
        <begin position="300"/>
        <end position="468"/>
    </location>
</feature>
<organism evidence="2 3">
    <name type="scientific">Streptomyces triticirhizae</name>
    <dbReference type="NCBI Taxonomy" id="2483353"/>
    <lineage>
        <taxon>Bacteria</taxon>
        <taxon>Bacillati</taxon>
        <taxon>Actinomycetota</taxon>
        <taxon>Actinomycetes</taxon>
        <taxon>Kitasatosporales</taxon>
        <taxon>Streptomycetaceae</taxon>
        <taxon>Streptomyces</taxon>
    </lineage>
</organism>
<dbReference type="Proteomes" id="UP000278673">
    <property type="component" value="Unassembled WGS sequence"/>
</dbReference>
<dbReference type="EMBL" id="RFFJ01000004">
    <property type="protein sequence ID" value="RMI46024.1"/>
    <property type="molecule type" value="Genomic_DNA"/>
</dbReference>
<name>A0A3M2M879_9ACTN</name>
<gene>
    <name evidence="2" type="ORF">EBN88_01705</name>
</gene>
<sequence length="468" mass="50420">MSITLPDWAVETADWLDFEWPDIDEDELGEAADALWSYARACDNATDTTSRVVIDLAPAYQAPSYLALRASWDVRLTPHMREIIVNCLWLKGELDATADAVEEMKRDCLAELRVAKAHRDGAGPRPGEASGPGEAFRPLHRHRLEGSVRRFEEETGRPLVSGVIDPVEDRTTSAVKGLYMEEAPDKPYDDSMPGLHLNTDAMRIASKMITEQANGSLDAGSVLAMRVSGLTFSTGPGGTSGSLAYITQPVVEVLALIARMPPPAMDHAHRLTARRILSAAHAFDATEEDLAGRAPALAGAEGGRAGAEEGRVGAEGGRVGHAAPNDRAESAGRQVPPVARRQPDRVEPPPRERDKWRDIPTVPDPGRPPKDPGYDADTPTVPDPGRPPKDSGRDADIPAGPGPGYRPAPEKRPPGEAARPWDRPPVLPDPVPPVGAFPRPPRDPDDHDAPDRAKPEPGPGKPRRPRGR</sequence>
<feature type="compositionally biased region" description="Pro residues" evidence="1">
    <location>
        <begin position="423"/>
        <end position="439"/>
    </location>
</feature>
<feature type="compositionally biased region" description="Basic and acidic residues" evidence="1">
    <location>
        <begin position="341"/>
        <end position="358"/>
    </location>
</feature>
<comment type="caution">
    <text evidence="2">The sequence shown here is derived from an EMBL/GenBank/DDBJ whole genome shotgun (WGS) entry which is preliminary data.</text>
</comment>
<keyword evidence="3" id="KW-1185">Reference proteome</keyword>
<accession>A0A3M2M879</accession>
<evidence type="ECO:0000256" key="1">
    <source>
        <dbReference type="SAM" id="MobiDB-lite"/>
    </source>
</evidence>
<feature type="compositionally biased region" description="Basic and acidic residues" evidence="1">
    <location>
        <begin position="386"/>
        <end position="396"/>
    </location>
</feature>
<reference evidence="2 3" key="1">
    <citation type="submission" date="2018-10" db="EMBL/GenBank/DDBJ databases">
        <title>Isolation, diversity and antifungal activity of actinobacteria from wheat.</title>
        <authorList>
            <person name="Han C."/>
        </authorList>
    </citation>
    <scope>NUCLEOTIDE SEQUENCE [LARGE SCALE GENOMIC DNA]</scope>
    <source>
        <strain evidence="2 3">NEAU-YY642</strain>
    </source>
</reference>
<evidence type="ECO:0000313" key="2">
    <source>
        <dbReference type="EMBL" id="RMI46024.1"/>
    </source>
</evidence>
<feature type="compositionally biased region" description="Basic and acidic residues" evidence="1">
    <location>
        <begin position="408"/>
        <end position="422"/>
    </location>
</feature>